<sequence>MALSQKHLSKLMANSILELFAQKVQKGLDTENLVVIIILDPEEGHFGRNASINKIISFLLLNLKKLTL</sequence>
<reference evidence="1 2" key="1">
    <citation type="journal article" date="2018" name="Sci. Rep.">
        <title>Genomic signatures of local adaptation to the degree of environmental predictability in rotifers.</title>
        <authorList>
            <person name="Franch-Gras L."/>
            <person name="Hahn C."/>
            <person name="Garcia-Roger E.M."/>
            <person name="Carmona M.J."/>
            <person name="Serra M."/>
            <person name="Gomez A."/>
        </authorList>
    </citation>
    <scope>NUCLEOTIDE SEQUENCE [LARGE SCALE GENOMIC DNA]</scope>
    <source>
        <strain evidence="1">HYR1</strain>
    </source>
</reference>
<organism evidence="1 2">
    <name type="scientific">Brachionus plicatilis</name>
    <name type="common">Marine rotifer</name>
    <name type="synonym">Brachionus muelleri</name>
    <dbReference type="NCBI Taxonomy" id="10195"/>
    <lineage>
        <taxon>Eukaryota</taxon>
        <taxon>Metazoa</taxon>
        <taxon>Spiralia</taxon>
        <taxon>Gnathifera</taxon>
        <taxon>Rotifera</taxon>
        <taxon>Eurotatoria</taxon>
        <taxon>Monogononta</taxon>
        <taxon>Pseudotrocha</taxon>
        <taxon>Ploima</taxon>
        <taxon>Brachionidae</taxon>
        <taxon>Brachionus</taxon>
    </lineage>
</organism>
<keyword evidence="2" id="KW-1185">Reference proteome</keyword>
<accession>A0A3M7QXI2</accession>
<gene>
    <name evidence="1" type="ORF">BpHYR1_015181</name>
</gene>
<proteinExistence type="predicted"/>
<dbReference type="AlphaFoldDB" id="A0A3M7QXI2"/>
<dbReference type="EMBL" id="REGN01004825">
    <property type="protein sequence ID" value="RNA16042.1"/>
    <property type="molecule type" value="Genomic_DNA"/>
</dbReference>
<name>A0A3M7QXI2_BRAPC</name>
<comment type="caution">
    <text evidence="1">The sequence shown here is derived from an EMBL/GenBank/DDBJ whole genome shotgun (WGS) entry which is preliminary data.</text>
</comment>
<protein>
    <submittedName>
        <fullName evidence="1">Uncharacterized protein</fullName>
    </submittedName>
</protein>
<dbReference type="Proteomes" id="UP000276133">
    <property type="component" value="Unassembled WGS sequence"/>
</dbReference>
<evidence type="ECO:0000313" key="2">
    <source>
        <dbReference type="Proteomes" id="UP000276133"/>
    </source>
</evidence>
<evidence type="ECO:0000313" key="1">
    <source>
        <dbReference type="EMBL" id="RNA16042.1"/>
    </source>
</evidence>